<comment type="caution">
    <text evidence="1">The sequence shown here is derived from an EMBL/GenBank/DDBJ whole genome shotgun (WGS) entry which is preliminary data.</text>
</comment>
<dbReference type="Proteomes" id="UP000789525">
    <property type="component" value="Unassembled WGS sequence"/>
</dbReference>
<protein>
    <submittedName>
        <fullName evidence="1">13685_t:CDS:1</fullName>
    </submittedName>
</protein>
<dbReference type="EMBL" id="CAJVPT010008011">
    <property type="protein sequence ID" value="CAG8547278.1"/>
    <property type="molecule type" value="Genomic_DNA"/>
</dbReference>
<accession>A0ACA9LRV4</accession>
<keyword evidence="2" id="KW-1185">Reference proteome</keyword>
<sequence length="519" mass="56331">MAPKTGEISNDSSSQTEATSVGDQQENIWSSILKSVASSKMVPTKSLLILGDRESGKSTLIRHLKGEEDEDVYEVPEVNGSASKDVGIGTDDTSNKKPSQNDFALSYTFVEIKDDEAEDTLARLGLYQLAGSQDAYQSLLRFSLNSTTLPDSLVVIVLDWARPWNFIETLQRWVKFVERGIENIKTEGASGSKDGWTKGKAIVDEMKEAHIRCDLKVLHPIDGAALFYTTTRQPKTFINLRQYILHRLLGSKASSSDTKSSYAFNIEPTFVERETVLIPAGWDSWIKIKVMGEGFNCEGLLQGWDMDISGRTEVQDGVEEIFSANKIFNDVVDSFENDKPLSGPSIIEAEDEQAFFARHVETLLKANNERPPSVVGPMSAPSVTYGNFGDIPDLDVITQVPSLPTLPPKPTRTKSTSSNSSPPVQVSNGTPVVTDVPLTAAPTTQNEVLANFFAALLTKKGNATQTPSGSGSSQLSSPTDPSSNISANTKPSPSRKMVEKELANIKISNSTAVSSTAAK</sequence>
<evidence type="ECO:0000313" key="1">
    <source>
        <dbReference type="EMBL" id="CAG8547278.1"/>
    </source>
</evidence>
<gene>
    <name evidence="1" type="ORF">ACOLOM_LOCUS4709</name>
</gene>
<evidence type="ECO:0000313" key="2">
    <source>
        <dbReference type="Proteomes" id="UP000789525"/>
    </source>
</evidence>
<reference evidence="1" key="1">
    <citation type="submission" date="2021-06" db="EMBL/GenBank/DDBJ databases">
        <authorList>
            <person name="Kallberg Y."/>
            <person name="Tangrot J."/>
            <person name="Rosling A."/>
        </authorList>
    </citation>
    <scope>NUCLEOTIDE SEQUENCE</scope>
    <source>
        <strain evidence="1">CL356</strain>
    </source>
</reference>
<name>A0ACA9LRV4_9GLOM</name>
<proteinExistence type="predicted"/>
<organism evidence="1 2">
    <name type="scientific">Acaulospora colombiana</name>
    <dbReference type="NCBI Taxonomy" id="27376"/>
    <lineage>
        <taxon>Eukaryota</taxon>
        <taxon>Fungi</taxon>
        <taxon>Fungi incertae sedis</taxon>
        <taxon>Mucoromycota</taxon>
        <taxon>Glomeromycotina</taxon>
        <taxon>Glomeromycetes</taxon>
        <taxon>Diversisporales</taxon>
        <taxon>Acaulosporaceae</taxon>
        <taxon>Acaulospora</taxon>
    </lineage>
</organism>